<evidence type="ECO:0000256" key="5">
    <source>
        <dbReference type="SAM" id="MobiDB-lite"/>
    </source>
</evidence>
<dbReference type="SMART" id="SM00479">
    <property type="entry name" value="EXOIII"/>
    <property type="match status" value="1"/>
</dbReference>
<dbReference type="GO" id="GO:0003723">
    <property type="term" value="F:RNA binding"/>
    <property type="evidence" value="ECO:0007669"/>
    <property type="project" value="UniProtKB-UniRule"/>
</dbReference>
<evidence type="ECO:0000313" key="7">
    <source>
        <dbReference type="Proteomes" id="UP001190640"/>
    </source>
</evidence>
<protein>
    <submittedName>
        <fullName evidence="8">RNA exonuclease 5</fullName>
    </submittedName>
</protein>
<reference evidence="8" key="1">
    <citation type="submission" date="2025-08" db="UniProtKB">
        <authorList>
            <consortium name="RefSeq"/>
        </authorList>
    </citation>
    <scope>IDENTIFICATION</scope>
    <source>
        <tissue evidence="8">Blood</tissue>
    </source>
</reference>
<dbReference type="RefSeq" id="XP_054849505.1">
    <property type="nucleotide sequence ID" value="XM_054993530.1"/>
</dbReference>
<dbReference type="PANTHER" id="PTHR12801:SF82">
    <property type="entry name" value="RNA EXONUCLEASE 5"/>
    <property type="match status" value="1"/>
</dbReference>
<dbReference type="InterPro" id="IPR047021">
    <property type="entry name" value="REXO1/3/4-like"/>
</dbReference>
<dbReference type="Gene3D" id="3.30.420.10">
    <property type="entry name" value="Ribonuclease H-like superfamily/Ribonuclease H"/>
    <property type="match status" value="1"/>
</dbReference>
<feature type="domain" description="RRM" evidence="6">
    <location>
        <begin position="487"/>
        <end position="561"/>
    </location>
</feature>
<dbReference type="InterPro" id="IPR034922">
    <property type="entry name" value="REX1-like_exo"/>
</dbReference>
<dbReference type="InterPro" id="IPR035979">
    <property type="entry name" value="RBD_domain_sf"/>
</dbReference>
<evidence type="ECO:0000256" key="4">
    <source>
        <dbReference type="PROSITE-ProRule" id="PRU00176"/>
    </source>
</evidence>
<keyword evidence="4" id="KW-0694">RNA-binding</keyword>
<dbReference type="SMART" id="SM00360">
    <property type="entry name" value="RRM"/>
    <property type="match status" value="2"/>
</dbReference>
<feature type="region of interest" description="Disordered" evidence="5">
    <location>
        <begin position="1"/>
        <end position="47"/>
    </location>
</feature>
<dbReference type="Pfam" id="PF00076">
    <property type="entry name" value="RRM_1"/>
    <property type="match status" value="2"/>
</dbReference>
<dbReference type="FunFam" id="3.30.420.10:FF:000175">
    <property type="entry name" value="RNA exonuclease 5"/>
    <property type="match status" value="1"/>
</dbReference>
<dbReference type="Pfam" id="PF00929">
    <property type="entry name" value="RNase_T"/>
    <property type="match status" value="1"/>
</dbReference>
<keyword evidence="2" id="KW-0378">Hydrolase</keyword>
<accession>A0AA97K177</accession>
<dbReference type="AlphaFoldDB" id="A0AA97K177"/>
<feature type="compositionally biased region" description="Basic and acidic residues" evidence="5">
    <location>
        <begin position="10"/>
        <end position="31"/>
    </location>
</feature>
<evidence type="ECO:0000256" key="2">
    <source>
        <dbReference type="ARBA" id="ARBA00022801"/>
    </source>
</evidence>
<dbReference type="KEGG" id="emc:129338959"/>
<dbReference type="CTD" id="81691"/>
<keyword evidence="3 8" id="KW-0269">Exonuclease</keyword>
<dbReference type="PROSITE" id="PS50102">
    <property type="entry name" value="RRM"/>
    <property type="match status" value="2"/>
</dbReference>
<dbReference type="InterPro" id="IPR000504">
    <property type="entry name" value="RRM_dom"/>
</dbReference>
<dbReference type="SUPFAM" id="SSF53098">
    <property type="entry name" value="Ribonuclease H-like"/>
    <property type="match status" value="1"/>
</dbReference>
<gene>
    <name evidence="8" type="primary">REXO5</name>
</gene>
<dbReference type="InterPro" id="IPR013520">
    <property type="entry name" value="Ribonucl_H"/>
</dbReference>
<keyword evidence="7" id="KW-1185">Reference proteome</keyword>
<feature type="domain" description="RRM" evidence="6">
    <location>
        <begin position="582"/>
        <end position="650"/>
    </location>
</feature>
<keyword evidence="1" id="KW-0540">Nuclease</keyword>
<name>A0AA97K177_EUBMA</name>
<evidence type="ECO:0000256" key="1">
    <source>
        <dbReference type="ARBA" id="ARBA00022722"/>
    </source>
</evidence>
<proteinExistence type="predicted"/>
<dbReference type="Proteomes" id="UP001190640">
    <property type="component" value="Chromosome 12"/>
</dbReference>
<feature type="region of interest" description="Disordered" evidence="5">
    <location>
        <begin position="386"/>
        <end position="407"/>
    </location>
</feature>
<dbReference type="InterPro" id="IPR012677">
    <property type="entry name" value="Nucleotide-bd_a/b_plait_sf"/>
</dbReference>
<dbReference type="GO" id="GO:0005634">
    <property type="term" value="C:nucleus"/>
    <property type="evidence" value="ECO:0007669"/>
    <property type="project" value="TreeGrafter"/>
</dbReference>
<dbReference type="Gene3D" id="3.30.70.330">
    <property type="match status" value="2"/>
</dbReference>
<evidence type="ECO:0000259" key="6">
    <source>
        <dbReference type="PROSITE" id="PS50102"/>
    </source>
</evidence>
<dbReference type="GeneID" id="129338959"/>
<evidence type="ECO:0000313" key="8">
    <source>
        <dbReference type="RefSeq" id="XP_054849505.1"/>
    </source>
</evidence>
<evidence type="ECO:0000256" key="3">
    <source>
        <dbReference type="ARBA" id="ARBA00022839"/>
    </source>
</evidence>
<dbReference type="PANTHER" id="PTHR12801">
    <property type="entry name" value="RNA EXONUCLEASE REXO1 / RECO3 FAMILY MEMBER-RELATED"/>
    <property type="match status" value="1"/>
</dbReference>
<dbReference type="GO" id="GO:0004527">
    <property type="term" value="F:exonuclease activity"/>
    <property type="evidence" value="ECO:0007669"/>
    <property type="project" value="UniProtKB-KW"/>
</dbReference>
<dbReference type="InterPro" id="IPR012337">
    <property type="entry name" value="RNaseH-like_sf"/>
</dbReference>
<dbReference type="CDD" id="cd06145">
    <property type="entry name" value="REX1_like"/>
    <property type="match status" value="1"/>
</dbReference>
<sequence>MAAETQVIKRPHEDDEIVEHQESKKPRKLAEEEACQNQHKAMEKKPRLSTEAFGEGCEISYDQLHEFLKYAALGKGQNAVKPRWCRIHHQKHLTGTVVVVLHEASRLHFYRFYSLFKHLRKTFRHRFSLPPISGFMERLWGTRINDSPLLSRQELKKDPVIQKYGEERRGLSSYILTAEEMRRYSYPLEGSSNCSHFVSIGRNVPVSDNSPLFGLDCEMCLTDKGSELARISVVDASGQCIMDELVKPSLPIRNYLTRYSGITKKLLCSVTTTLADVQAQLKSLLPPDAVLVGHSLNFDLHALEVIHPSVIDTSLLYTRKGGKRFRLKFLAEAILGKEIQCKDQEGHNPTEDATCALELAQFFINQGPRKVAELNLEAQWLRQSRTGGSQKHALPKPKNGIPKQTRTPIQGLPDVLQSLNRKTLLLGEQNDISSYNGQCKQILQQALEEIPCSSFSVIWFPLDPRFLASRLAAEIRTKLQAKLANMLTVYAGPFGKGLCLKALKKAFEKYGHIQSIRVIPETLKPHVCIQYEVLEAAQLAIENLNGAEVAGSYIKVQRPVTEMTLDCEALLRELETDADNEGVIYVAGLEKMHSEADLQEQLGFPKGLKSVFLPRDPRSGRQRNYCFLKFQTVENASAALKTIEGQTTGRLQSRGALTPPHLHQWVCHENQRGEWPGTPGLQHDAERQTKEQPFALQQDLKSAMKAFDRWIKKLYRGLPNRTLCVILFPGTDSVPVSLPGFGLLGIKDNNCLVPAPR</sequence>
<dbReference type="InterPro" id="IPR036397">
    <property type="entry name" value="RNaseH_sf"/>
</dbReference>
<organism evidence="7 8">
    <name type="scientific">Eublepharis macularius</name>
    <name type="common">Leopard gecko</name>
    <name type="synonym">Cyrtodactylus macularius</name>
    <dbReference type="NCBI Taxonomy" id="481883"/>
    <lineage>
        <taxon>Eukaryota</taxon>
        <taxon>Metazoa</taxon>
        <taxon>Chordata</taxon>
        <taxon>Craniata</taxon>
        <taxon>Vertebrata</taxon>
        <taxon>Euteleostomi</taxon>
        <taxon>Lepidosauria</taxon>
        <taxon>Squamata</taxon>
        <taxon>Bifurcata</taxon>
        <taxon>Gekkota</taxon>
        <taxon>Eublepharidae</taxon>
        <taxon>Eublepharinae</taxon>
        <taxon>Eublepharis</taxon>
    </lineage>
</organism>
<dbReference type="SUPFAM" id="SSF54928">
    <property type="entry name" value="RNA-binding domain, RBD"/>
    <property type="match status" value="1"/>
</dbReference>